<dbReference type="AlphaFoldDB" id="A0AAW8J5B5"/>
<comment type="caution">
    <text evidence="1">The sequence shown here is derived from an EMBL/GenBank/DDBJ whole genome shotgun (WGS) entry which is preliminary data.</text>
</comment>
<organism evidence="1 2">
    <name type="scientific">Acinetobacter rudis</name>
    <dbReference type="NCBI Taxonomy" id="632955"/>
    <lineage>
        <taxon>Bacteria</taxon>
        <taxon>Pseudomonadati</taxon>
        <taxon>Pseudomonadota</taxon>
        <taxon>Gammaproteobacteria</taxon>
        <taxon>Moraxellales</taxon>
        <taxon>Moraxellaceae</taxon>
        <taxon>Acinetobacter</taxon>
    </lineage>
</organism>
<accession>A0AAW8J5B5</accession>
<dbReference type="EMBL" id="JAVIDL010000003">
    <property type="protein sequence ID" value="MDQ8934558.1"/>
    <property type="molecule type" value="Genomic_DNA"/>
</dbReference>
<gene>
    <name evidence="1" type="ORF">RFH47_02210</name>
</gene>
<name>A0AAW8J5B5_9GAMM</name>
<sequence>MTSYAVYLQMQPELHQRFKQVTQLINTPNAPRQAKVLGVILADLACAVLDQVFTELIRKVDQLEAEKVDRHGRESSQQVIDKIAGYIQHYMPYAVSFFNNQRLIPLVNYLDEWMREHEGKDYLIYEINDLLAEQQIQCLNQIRAGEDLAVKQGFANLVQIIDVGVQALIVQPKTTLKFNFLVNKTLDGVIHMCTQIGYQRLEKVTSNLTALRAAPYLDHFFSFLHKQQQKQLSLNNKDNDTCKNMV</sequence>
<proteinExistence type="predicted"/>
<evidence type="ECO:0000313" key="2">
    <source>
        <dbReference type="Proteomes" id="UP001243844"/>
    </source>
</evidence>
<dbReference type="RefSeq" id="WP_308973781.1">
    <property type="nucleotide sequence ID" value="NZ_JAVIDL010000003.1"/>
</dbReference>
<reference evidence="1" key="1">
    <citation type="submission" date="2023-08" db="EMBL/GenBank/DDBJ databases">
        <title>Emergence of clinically-relevant ST2 carbapenem-resistant Acinetobacter baumannii strains in hospital sewages in Zhejiang, East of China.</title>
        <authorList>
            <person name="Kaichao C."/>
            <person name="Zhang R."/>
        </authorList>
    </citation>
    <scope>NUCLEOTIDE SEQUENCE</scope>
    <source>
        <strain evidence="1">M-RB-37</strain>
    </source>
</reference>
<evidence type="ECO:0000313" key="1">
    <source>
        <dbReference type="EMBL" id="MDQ8934558.1"/>
    </source>
</evidence>
<dbReference type="Proteomes" id="UP001243844">
    <property type="component" value="Unassembled WGS sequence"/>
</dbReference>
<protein>
    <submittedName>
        <fullName evidence="1">Uncharacterized protein</fullName>
    </submittedName>
</protein>